<evidence type="ECO:0000313" key="4">
    <source>
        <dbReference type="Proteomes" id="UP000224607"/>
    </source>
</evidence>
<dbReference type="Proteomes" id="UP000198919">
    <property type="component" value="Unassembled WGS sequence"/>
</dbReference>
<reference evidence="3" key="1">
    <citation type="submission" date="2016-10" db="EMBL/GenBank/DDBJ databases">
        <authorList>
            <person name="Varghese N."/>
            <person name="Submissions S."/>
        </authorList>
    </citation>
    <scope>NUCLEOTIDE SEQUENCE [LARGE SCALE GENOMIC DNA]</scope>
    <source>
        <strain evidence="3">DSM 17908</strain>
    </source>
</reference>
<dbReference type="STRING" id="351675.SAMN05421680_13532"/>
<reference evidence="2" key="2">
    <citation type="submission" date="2016-10" db="EMBL/GenBank/DDBJ databases">
        <authorList>
            <person name="de Groot N.N."/>
        </authorList>
    </citation>
    <scope>NUCLEOTIDE SEQUENCE [LARGE SCALE GENOMIC DNA]</scope>
    <source>
        <strain evidence="2">DSM 17908</strain>
    </source>
</reference>
<protein>
    <submittedName>
        <fullName evidence="2">Uncharacterized protein</fullName>
    </submittedName>
</protein>
<organism evidence="2 3">
    <name type="scientific">Xenorhabdus mauleonii</name>
    <dbReference type="NCBI Taxonomy" id="351675"/>
    <lineage>
        <taxon>Bacteria</taxon>
        <taxon>Pseudomonadati</taxon>
        <taxon>Pseudomonadota</taxon>
        <taxon>Gammaproteobacteria</taxon>
        <taxon>Enterobacterales</taxon>
        <taxon>Morganellaceae</taxon>
        <taxon>Xenorhabdus</taxon>
    </lineage>
</organism>
<dbReference type="RefSeq" id="WP_092514222.1">
    <property type="nucleotide sequence ID" value="NZ_CAWNQB010000024.1"/>
</dbReference>
<evidence type="ECO:0000313" key="3">
    <source>
        <dbReference type="Proteomes" id="UP000198919"/>
    </source>
</evidence>
<keyword evidence="4" id="KW-1185">Reference proteome</keyword>
<dbReference type="OrthoDB" id="6183994at2"/>
<sequence length="306" mass="34200">MRKFLLLVSSVLFLAACDSDSPKPANKPYNSVEISQESYGDKWAFNTNKVELQCYKGGAFVEDLKTNTVYGLTGLANTLKTNGKKDAQDINGSSFWKDNPVTGTKVSLGQFTDEALKLCESDDSSSAITQSSQDKQESLNQNEEYLPCAGDKRIFPSIAEAIEDFGDYYPENNSFQLISEKPLKIRLSPPTYKEDAPDVKENLVKRAIVYGIYRTFINSNNDNVTVVSYLVDSNDGKKMTGSPEYTATLTKAQALKIVNKYVPVNNLSELINDQCSFTEKFNELRYDDSGKKGFNKFFVELINQSK</sequence>
<reference evidence="1 4" key="3">
    <citation type="journal article" date="2017" name="Nat. Microbiol.">
        <title>Natural product diversity associated with the nematode symbionts Photorhabdus and Xenorhabdus.</title>
        <authorList>
            <person name="Tobias N.J."/>
            <person name="Wolff H."/>
            <person name="Djahanschiri B."/>
            <person name="Grundmann F."/>
            <person name="Kronenwerth M."/>
            <person name="Shi Y.M."/>
            <person name="Simonyi S."/>
            <person name="Grun P."/>
            <person name="Shapiro-Ilan D."/>
            <person name="Pidot S.J."/>
            <person name="Stinear T.P."/>
            <person name="Ebersberger I."/>
            <person name="Bode H.B."/>
        </authorList>
    </citation>
    <scope>NUCLEOTIDE SEQUENCE [LARGE SCALE GENOMIC DNA]</scope>
    <source>
        <strain evidence="1 4">DSM 17908</strain>
    </source>
</reference>
<evidence type="ECO:0000313" key="2">
    <source>
        <dbReference type="EMBL" id="SFK19339.1"/>
    </source>
</evidence>
<dbReference type="EMBL" id="FORG01000035">
    <property type="protein sequence ID" value="SFK19339.1"/>
    <property type="molecule type" value="Genomic_DNA"/>
</dbReference>
<dbReference type="Proteomes" id="UP000224607">
    <property type="component" value="Unassembled WGS sequence"/>
</dbReference>
<accession>A0A1I3XJ21</accession>
<dbReference type="AlphaFoldDB" id="A0A1I3XJ21"/>
<dbReference type="EMBL" id="NITY01000030">
    <property type="protein sequence ID" value="PHM36180.1"/>
    <property type="molecule type" value="Genomic_DNA"/>
</dbReference>
<gene>
    <name evidence="2" type="ORF">SAMN05421680_13532</name>
    <name evidence="1" type="ORF">Xmau_04324</name>
</gene>
<dbReference type="Pfam" id="PF10709">
    <property type="entry name" value="DUF2511"/>
    <property type="match status" value="1"/>
</dbReference>
<proteinExistence type="predicted"/>
<evidence type="ECO:0000313" key="1">
    <source>
        <dbReference type="EMBL" id="PHM36180.1"/>
    </source>
</evidence>
<dbReference type="InterPro" id="IPR019648">
    <property type="entry name" value="YebY"/>
</dbReference>
<dbReference type="PROSITE" id="PS51257">
    <property type="entry name" value="PROKAR_LIPOPROTEIN"/>
    <property type="match status" value="1"/>
</dbReference>
<name>A0A1I3XJ21_9GAMM</name>